<dbReference type="Proteomes" id="UP001183777">
    <property type="component" value="Unassembled WGS sequence"/>
</dbReference>
<feature type="region of interest" description="Disordered" evidence="1">
    <location>
        <begin position="19"/>
        <end position="46"/>
    </location>
</feature>
<evidence type="ECO:0000313" key="3">
    <source>
        <dbReference type="Proteomes" id="UP001183777"/>
    </source>
</evidence>
<evidence type="ECO:0000256" key="1">
    <source>
        <dbReference type="SAM" id="MobiDB-lite"/>
    </source>
</evidence>
<feature type="region of interest" description="Disordered" evidence="1">
    <location>
        <begin position="135"/>
        <end position="221"/>
    </location>
</feature>
<proteinExistence type="predicted"/>
<accession>A0ABU2RMX9</accession>
<dbReference type="RefSeq" id="WP_311658091.1">
    <property type="nucleotide sequence ID" value="NZ_JAVREX010000008.1"/>
</dbReference>
<feature type="compositionally biased region" description="Basic and acidic residues" evidence="1">
    <location>
        <begin position="19"/>
        <end position="28"/>
    </location>
</feature>
<organism evidence="2 3">
    <name type="scientific">Streptomyces salyersiae</name>
    <dbReference type="NCBI Taxonomy" id="3075530"/>
    <lineage>
        <taxon>Bacteria</taxon>
        <taxon>Bacillati</taxon>
        <taxon>Actinomycetota</taxon>
        <taxon>Actinomycetes</taxon>
        <taxon>Kitasatosporales</taxon>
        <taxon>Streptomycetaceae</taxon>
        <taxon>Streptomyces</taxon>
    </lineage>
</organism>
<evidence type="ECO:0000313" key="2">
    <source>
        <dbReference type="EMBL" id="MDT0429855.1"/>
    </source>
</evidence>
<feature type="compositionally biased region" description="Basic and acidic residues" evidence="1">
    <location>
        <begin position="81"/>
        <end position="91"/>
    </location>
</feature>
<feature type="region of interest" description="Disordered" evidence="1">
    <location>
        <begin position="60"/>
        <end position="109"/>
    </location>
</feature>
<reference evidence="3" key="1">
    <citation type="submission" date="2023-07" db="EMBL/GenBank/DDBJ databases">
        <title>30 novel species of actinomycetes from the DSMZ collection.</title>
        <authorList>
            <person name="Nouioui I."/>
        </authorList>
    </citation>
    <scope>NUCLEOTIDE SEQUENCE [LARGE SCALE GENOMIC DNA]</scope>
    <source>
        <strain evidence="3">DSM 41770</strain>
    </source>
</reference>
<name>A0ABU2RMX9_9ACTN</name>
<gene>
    <name evidence="2" type="ORF">RM649_19695</name>
</gene>
<feature type="compositionally biased region" description="Basic and acidic residues" evidence="1">
    <location>
        <begin position="209"/>
        <end position="221"/>
    </location>
</feature>
<dbReference type="InterPro" id="IPR022062">
    <property type="entry name" value="DUF3618"/>
</dbReference>
<protein>
    <submittedName>
        <fullName evidence="2">DUF3618 domain-containing protein</fullName>
    </submittedName>
</protein>
<dbReference type="Gene3D" id="1.20.120.20">
    <property type="entry name" value="Apolipoprotein"/>
    <property type="match status" value="1"/>
</dbReference>
<sequence length="221" mass="22929">MGSQPDELKSEVEDTRAHLAHNVDRLADKVTPGKVARRKAGAAQHRLTGMKERVMGAANDARSTTAENAQDVAGSAASAVDRTRETARNAADEAGEAVRSAPGQVAEQTQGSPLAAGVIAFGAGMLAAALLPTSAAEERAGARIREHSDELLGPVKQTAQDIGQDVKEEMRAPAADAVGSLRSTAQDAARTTKEQARSSGQETASGLREAGRDAARETRGR</sequence>
<comment type="caution">
    <text evidence="2">The sequence shown here is derived from an EMBL/GenBank/DDBJ whole genome shotgun (WGS) entry which is preliminary data.</text>
</comment>
<dbReference type="EMBL" id="JAVREX010000008">
    <property type="protein sequence ID" value="MDT0429855.1"/>
    <property type="molecule type" value="Genomic_DNA"/>
</dbReference>
<keyword evidence="3" id="KW-1185">Reference proteome</keyword>
<dbReference type="Pfam" id="PF12277">
    <property type="entry name" value="DUF3618"/>
    <property type="match status" value="1"/>
</dbReference>
<feature type="compositionally biased region" description="Basic and acidic residues" evidence="1">
    <location>
        <begin position="136"/>
        <end position="150"/>
    </location>
</feature>